<comment type="caution">
    <text evidence="1">The sequence shown here is derived from an EMBL/GenBank/DDBJ whole genome shotgun (WGS) entry which is preliminary data.</text>
</comment>
<evidence type="ECO:0000313" key="1">
    <source>
        <dbReference type="EMBL" id="CAG2055059.1"/>
    </source>
</evidence>
<keyword evidence="2" id="KW-1185">Reference proteome</keyword>
<protein>
    <submittedName>
        <fullName evidence="1">Uncharacterized protein</fullName>
    </submittedName>
</protein>
<organism evidence="1 2">
    <name type="scientific">Timema podura</name>
    <name type="common">Walking stick</name>
    <dbReference type="NCBI Taxonomy" id="61482"/>
    <lineage>
        <taxon>Eukaryota</taxon>
        <taxon>Metazoa</taxon>
        <taxon>Ecdysozoa</taxon>
        <taxon>Arthropoda</taxon>
        <taxon>Hexapoda</taxon>
        <taxon>Insecta</taxon>
        <taxon>Pterygota</taxon>
        <taxon>Neoptera</taxon>
        <taxon>Polyneoptera</taxon>
        <taxon>Phasmatodea</taxon>
        <taxon>Timematodea</taxon>
        <taxon>Timematoidea</taxon>
        <taxon>Timematidae</taxon>
        <taxon>Timema</taxon>
    </lineage>
</organism>
<reference evidence="1" key="1">
    <citation type="submission" date="2021-03" db="EMBL/GenBank/DDBJ databases">
        <authorList>
            <person name="Tran Van P."/>
        </authorList>
    </citation>
    <scope>NUCLEOTIDE SEQUENCE</scope>
</reference>
<dbReference type="EMBL" id="CAJPIN010002032">
    <property type="protein sequence ID" value="CAG2055059.1"/>
    <property type="molecule type" value="Genomic_DNA"/>
</dbReference>
<name>A0ABN7NJK0_TIMPD</name>
<dbReference type="Proteomes" id="UP001153148">
    <property type="component" value="Unassembled WGS sequence"/>
</dbReference>
<sequence length="112" mass="12567">MRGEGRGKPAMEKGLGRLYFEEVYPHLCGERKIILTKSPLAHPTKIRTFTFVIDKSSALDHAATEADNSSLRQEFAPHLFSVHLDKLTEAAVANISLKLKRINILQVQVEII</sequence>
<accession>A0ABN7NJK0</accession>
<proteinExistence type="predicted"/>
<evidence type="ECO:0000313" key="2">
    <source>
        <dbReference type="Proteomes" id="UP001153148"/>
    </source>
</evidence>
<gene>
    <name evidence="1" type="ORF">TPAB3V08_LOCUS2072</name>
</gene>